<comment type="caution">
    <text evidence="1">The sequence shown here is derived from an EMBL/GenBank/DDBJ whole genome shotgun (WGS) entry which is preliminary data.</text>
</comment>
<sequence length="260" mass="29125">MLLLNNLKIQETISKSPHSSSFILRYLPSTWGITLGNSLRRVLLSALSGVAAFAIEIKVKKNPGTTDDEMVPVLTKISSLAGVTETTPYLILNCKEVVVEVKKKDETYYCLEMDANSPKDEEYIVTAKDFKSNPHLEIKNPDLYLATLAPSSRLQIKLYFREDYDYHAAENQEKYLPEAENVIFLNTNFSPIKVKDDDISGVNFQVNPVVTGLEAGEAKEEEELKLTITTTGAISPRQALRQALEITNQINDQIKSELVK</sequence>
<evidence type="ECO:0000313" key="1">
    <source>
        <dbReference type="EMBL" id="CAG8722049.1"/>
    </source>
</evidence>
<proteinExistence type="predicted"/>
<reference evidence="1" key="1">
    <citation type="submission" date="2021-06" db="EMBL/GenBank/DDBJ databases">
        <authorList>
            <person name="Kallberg Y."/>
            <person name="Tangrot J."/>
            <person name="Rosling A."/>
        </authorList>
    </citation>
    <scope>NUCLEOTIDE SEQUENCE</scope>
    <source>
        <strain evidence="1">MA461A</strain>
    </source>
</reference>
<dbReference type="EMBL" id="CAJVQC010023386">
    <property type="protein sequence ID" value="CAG8722049.1"/>
    <property type="molecule type" value="Genomic_DNA"/>
</dbReference>
<dbReference type="Proteomes" id="UP000789920">
    <property type="component" value="Unassembled WGS sequence"/>
</dbReference>
<keyword evidence="2" id="KW-1185">Reference proteome</keyword>
<name>A0ACA9PV23_9GLOM</name>
<evidence type="ECO:0000313" key="2">
    <source>
        <dbReference type="Proteomes" id="UP000789920"/>
    </source>
</evidence>
<organism evidence="1 2">
    <name type="scientific">Racocetra persica</name>
    <dbReference type="NCBI Taxonomy" id="160502"/>
    <lineage>
        <taxon>Eukaryota</taxon>
        <taxon>Fungi</taxon>
        <taxon>Fungi incertae sedis</taxon>
        <taxon>Mucoromycota</taxon>
        <taxon>Glomeromycotina</taxon>
        <taxon>Glomeromycetes</taxon>
        <taxon>Diversisporales</taxon>
        <taxon>Gigasporaceae</taxon>
        <taxon>Racocetra</taxon>
    </lineage>
</organism>
<accession>A0ACA9PV23</accession>
<protein>
    <submittedName>
        <fullName evidence="1">8212_t:CDS:1</fullName>
    </submittedName>
</protein>
<gene>
    <name evidence="1" type="ORF">RPERSI_LOCUS11378</name>
</gene>